<evidence type="ECO:0000313" key="4">
    <source>
        <dbReference type="Proteomes" id="UP001595904"/>
    </source>
</evidence>
<dbReference type="InterPro" id="IPR003959">
    <property type="entry name" value="ATPase_AAA_core"/>
</dbReference>
<dbReference type="InterPro" id="IPR051396">
    <property type="entry name" value="Bact_Antivir_Def_Nuclease"/>
</dbReference>
<organism evidence="3 4">
    <name type="scientific">Steroidobacter flavus</name>
    <dbReference type="NCBI Taxonomy" id="1842136"/>
    <lineage>
        <taxon>Bacteria</taxon>
        <taxon>Pseudomonadati</taxon>
        <taxon>Pseudomonadota</taxon>
        <taxon>Gammaproteobacteria</taxon>
        <taxon>Steroidobacterales</taxon>
        <taxon>Steroidobacteraceae</taxon>
        <taxon>Steroidobacter</taxon>
    </lineage>
</organism>
<sequence length="738" mass="83445">MTDEASLSSSNAEAKARRLTLALSSLYLDPNNYRFIDHPDYSEVPEAHVTDEDVQRRTRKLILGPSEQNVTDLIASLRQNGWLDVEPIHVRKLADRKYLVVEGNRRVATLKHLQLRWQDSTGQLGKLDSTIFDKVPCILYEERDTFHHLVVMGLHHISGKARWPAVNQARLMKRLRDEFRKVPDEICNSLGVSKREFNLSVRTLALADAYRDSDYGDQFTTEMFNLFREVLKAPSLRSWLEWSDEAERAKNAANLERLFSWLSREPEDESEDDDDARLGMNRGLGERAISTGGQIRELAKVIEDPAAVKRLEETRSLQAATLSSDLLVKNEIVGALERSNEGIDRLFELAPQMSGSELDRVEQLAARLEAVAVSQKRQPATATTSEQPWRVYSELHQSHFDSIGVGKYRALTDIAFEKLGRVNLIVGINNAGKTSVLEAVYLLANQSDPRGLLELLRRRTRMDASAAPAFAVTQLPEQVALSGHYDHRTDNAVSLKISVKDEPEDVDEDWASYLRTLVIDASYAGRAQRSVTDFFSGRARRTRLTGEPRWLTPSVFHSPFSLSDPELLVRCNEESIKLKLKERVIEFIRRHIDAGVRDVALANEHGRFLVTHNEFAEAVDLSSFGEGIQRVFLTGLLFAGARGGIVLIDEFENALHTGLLLEFTKFVHQLAVEFECQLFLTTHSKETVDAFLLNEYGIDEVVAYLLKRQDSTTKRVVRFGGPELERAVDVGDVDLRRL</sequence>
<evidence type="ECO:0000313" key="3">
    <source>
        <dbReference type="EMBL" id="MFC4313010.1"/>
    </source>
</evidence>
<dbReference type="InterPro" id="IPR036086">
    <property type="entry name" value="ParB/Sulfiredoxin_sf"/>
</dbReference>
<feature type="domain" description="ParB-like N-terminal" evidence="1">
    <location>
        <begin position="65"/>
        <end position="116"/>
    </location>
</feature>
<feature type="domain" description="ATPase AAA-type core" evidence="2">
    <location>
        <begin position="422"/>
        <end position="689"/>
    </location>
</feature>
<dbReference type="SUPFAM" id="SSF110849">
    <property type="entry name" value="ParB/Sulfiredoxin"/>
    <property type="match status" value="1"/>
</dbReference>
<dbReference type="Gene3D" id="3.40.50.300">
    <property type="entry name" value="P-loop containing nucleotide triphosphate hydrolases"/>
    <property type="match status" value="2"/>
</dbReference>
<dbReference type="InterPro" id="IPR003115">
    <property type="entry name" value="ParB_N"/>
</dbReference>
<reference evidence="4" key="1">
    <citation type="journal article" date="2019" name="Int. J. Syst. Evol. Microbiol.">
        <title>The Global Catalogue of Microorganisms (GCM) 10K type strain sequencing project: providing services to taxonomists for standard genome sequencing and annotation.</title>
        <authorList>
            <consortium name="The Broad Institute Genomics Platform"/>
            <consortium name="The Broad Institute Genome Sequencing Center for Infectious Disease"/>
            <person name="Wu L."/>
            <person name="Ma J."/>
        </authorList>
    </citation>
    <scope>NUCLEOTIDE SEQUENCE [LARGE SCALE GENOMIC DNA]</scope>
    <source>
        <strain evidence="4">CGMCC 1.10759</strain>
    </source>
</reference>
<comment type="caution">
    <text evidence="3">The sequence shown here is derived from an EMBL/GenBank/DDBJ whole genome shotgun (WGS) entry which is preliminary data.</text>
</comment>
<evidence type="ECO:0000259" key="2">
    <source>
        <dbReference type="Pfam" id="PF13304"/>
    </source>
</evidence>
<keyword evidence="4" id="KW-1185">Reference proteome</keyword>
<proteinExistence type="predicted"/>
<dbReference type="PANTHER" id="PTHR43581:SF4">
    <property type="entry name" value="ATP_GTP PHOSPHATASE"/>
    <property type="match status" value="1"/>
</dbReference>
<dbReference type="RefSeq" id="WP_380602961.1">
    <property type="nucleotide sequence ID" value="NZ_JBHSDU010000015.1"/>
</dbReference>
<accession>A0ABV8T0P9</accession>
<dbReference type="PANTHER" id="PTHR43581">
    <property type="entry name" value="ATP/GTP PHOSPHATASE"/>
    <property type="match status" value="1"/>
</dbReference>
<dbReference type="EMBL" id="JBHSDU010000015">
    <property type="protein sequence ID" value="MFC4313010.1"/>
    <property type="molecule type" value="Genomic_DNA"/>
</dbReference>
<dbReference type="Pfam" id="PF13304">
    <property type="entry name" value="AAA_21"/>
    <property type="match status" value="1"/>
</dbReference>
<protein>
    <submittedName>
        <fullName evidence="3">AAA family ATPase</fullName>
    </submittedName>
</protein>
<dbReference type="Gene3D" id="3.90.1530.10">
    <property type="entry name" value="Conserved hypothetical protein from pyrococcus furiosus pfu- 392566-001, ParB domain"/>
    <property type="match status" value="1"/>
</dbReference>
<dbReference type="Pfam" id="PF02195">
    <property type="entry name" value="ParB_N"/>
    <property type="match status" value="1"/>
</dbReference>
<dbReference type="Proteomes" id="UP001595904">
    <property type="component" value="Unassembled WGS sequence"/>
</dbReference>
<dbReference type="SUPFAM" id="SSF52540">
    <property type="entry name" value="P-loop containing nucleoside triphosphate hydrolases"/>
    <property type="match status" value="1"/>
</dbReference>
<name>A0ABV8T0P9_9GAMM</name>
<dbReference type="InterPro" id="IPR027417">
    <property type="entry name" value="P-loop_NTPase"/>
</dbReference>
<gene>
    <name evidence="3" type="ORF">ACFPN2_28260</name>
</gene>
<evidence type="ECO:0000259" key="1">
    <source>
        <dbReference type="Pfam" id="PF02195"/>
    </source>
</evidence>